<keyword evidence="17" id="KW-1185">Reference proteome</keyword>
<dbReference type="Proteomes" id="UP000092024">
    <property type="component" value="Unassembled WGS sequence"/>
</dbReference>
<evidence type="ECO:0000256" key="13">
    <source>
        <dbReference type="ARBA" id="ARBA00023136"/>
    </source>
</evidence>
<comment type="catalytic activity">
    <reaction evidence="1">
        <text>ATP + protein L-histidine = ADP + protein N-phospho-L-histidine.</text>
        <dbReference type="EC" id="2.7.13.3"/>
    </reaction>
</comment>
<comment type="subcellular location">
    <subcellularLocation>
        <location evidence="2">Cell membrane</location>
        <topology evidence="2">Multi-pass membrane protein</topology>
    </subcellularLocation>
</comment>
<dbReference type="GO" id="GO:0016036">
    <property type="term" value="P:cellular response to phosphate starvation"/>
    <property type="evidence" value="ECO:0007669"/>
    <property type="project" value="TreeGrafter"/>
</dbReference>
<dbReference type="InterPro" id="IPR050351">
    <property type="entry name" value="BphY/WalK/GraS-like"/>
</dbReference>
<evidence type="ECO:0000256" key="4">
    <source>
        <dbReference type="ARBA" id="ARBA00022475"/>
    </source>
</evidence>
<dbReference type="GO" id="GO:0004721">
    <property type="term" value="F:phosphoprotein phosphatase activity"/>
    <property type="evidence" value="ECO:0007669"/>
    <property type="project" value="TreeGrafter"/>
</dbReference>
<keyword evidence="12" id="KW-0902">Two-component regulatory system</keyword>
<dbReference type="InterPro" id="IPR004358">
    <property type="entry name" value="Sig_transdc_His_kin-like_C"/>
</dbReference>
<dbReference type="EC" id="2.7.13.3" evidence="3"/>
<dbReference type="InterPro" id="IPR003661">
    <property type="entry name" value="HisK_dim/P_dom"/>
</dbReference>
<feature type="domain" description="Histidine kinase" evidence="15">
    <location>
        <begin position="120"/>
        <end position="328"/>
    </location>
</feature>
<dbReference type="OrthoDB" id="9780487at2"/>
<evidence type="ECO:0000256" key="7">
    <source>
        <dbReference type="ARBA" id="ARBA00022692"/>
    </source>
</evidence>
<keyword evidence="4" id="KW-1003">Cell membrane</keyword>
<dbReference type="GO" id="GO:0000155">
    <property type="term" value="F:phosphorelay sensor kinase activity"/>
    <property type="evidence" value="ECO:0007669"/>
    <property type="project" value="InterPro"/>
</dbReference>
<dbReference type="Gene3D" id="3.30.565.10">
    <property type="entry name" value="Histidine kinase-like ATPase, C-terminal domain"/>
    <property type="match status" value="1"/>
</dbReference>
<dbReference type="STRING" id="1844972.A7K91_24805"/>
<reference evidence="16 17" key="1">
    <citation type="submission" date="2016-05" db="EMBL/GenBank/DDBJ databases">
        <title>Paenibacillus oryzae. sp. nov., isolated from the rice root.</title>
        <authorList>
            <person name="Zhang J."/>
            <person name="Zhang X."/>
        </authorList>
    </citation>
    <scope>NUCLEOTIDE SEQUENCE [LARGE SCALE GENOMIC DNA]</scope>
    <source>
        <strain evidence="16 17">1DrF-4</strain>
    </source>
</reference>
<evidence type="ECO:0000256" key="11">
    <source>
        <dbReference type="ARBA" id="ARBA00022989"/>
    </source>
</evidence>
<evidence type="ECO:0000259" key="15">
    <source>
        <dbReference type="PROSITE" id="PS50109"/>
    </source>
</evidence>
<keyword evidence="6" id="KW-0808">Transferase</keyword>
<evidence type="ECO:0000256" key="5">
    <source>
        <dbReference type="ARBA" id="ARBA00022553"/>
    </source>
</evidence>
<feature type="transmembrane region" description="Helical" evidence="14">
    <location>
        <begin position="34"/>
        <end position="54"/>
    </location>
</feature>
<keyword evidence="13 14" id="KW-0472">Membrane</keyword>
<evidence type="ECO:0000256" key="10">
    <source>
        <dbReference type="ARBA" id="ARBA00022840"/>
    </source>
</evidence>
<proteinExistence type="predicted"/>
<evidence type="ECO:0000256" key="1">
    <source>
        <dbReference type="ARBA" id="ARBA00000085"/>
    </source>
</evidence>
<sequence>MNLFLREHRLLLFIQVLQFGIVAGLFWLDGYRNLSLIFYALFLSLLMMGGYLFYHYASRKRYYEKLQQPLRAFTDSYEKLGESPAAAALENLLHEQYQLYQQEVGKLQRQQEEHLVFMDQWVHQMKTPLSVIELTLQHDDSPGVESIREELERMRSGLSTVLYMARLRGFRQDFHIKAVDLAKLVREVVHDNRRLFILQGVFPEVKEKAEGLVAESDEKWLFFMLSQIIGNAIKYSSSEGGKVEITLFMQDGCPALSVQDKGIGIPAADLGRVFDPFFTGQNGRGMRESTGMGLYLVKEAARHLGHDIQLESREGEGTTVSLLFRSGHSLTNL</sequence>
<dbReference type="AlphaFoldDB" id="A0A1A5YC50"/>
<keyword evidence="9" id="KW-0418">Kinase</keyword>
<dbReference type="InterPro" id="IPR036890">
    <property type="entry name" value="HATPase_C_sf"/>
</dbReference>
<evidence type="ECO:0000256" key="3">
    <source>
        <dbReference type="ARBA" id="ARBA00012438"/>
    </source>
</evidence>
<dbReference type="InterPro" id="IPR003594">
    <property type="entry name" value="HATPase_dom"/>
</dbReference>
<evidence type="ECO:0000256" key="2">
    <source>
        <dbReference type="ARBA" id="ARBA00004651"/>
    </source>
</evidence>
<dbReference type="PANTHER" id="PTHR45453:SF2">
    <property type="entry name" value="HISTIDINE KINASE"/>
    <property type="match status" value="1"/>
</dbReference>
<dbReference type="CDD" id="cd00082">
    <property type="entry name" value="HisKA"/>
    <property type="match status" value="1"/>
</dbReference>
<gene>
    <name evidence="16" type="ORF">A7K91_24805</name>
</gene>
<dbReference type="RefSeq" id="WP_068686443.1">
    <property type="nucleotide sequence ID" value="NZ_LYPA01000074.1"/>
</dbReference>
<evidence type="ECO:0000313" key="16">
    <source>
        <dbReference type="EMBL" id="OBR63181.1"/>
    </source>
</evidence>
<dbReference type="InterPro" id="IPR005467">
    <property type="entry name" value="His_kinase_dom"/>
</dbReference>
<evidence type="ECO:0000256" key="14">
    <source>
        <dbReference type="SAM" id="Phobius"/>
    </source>
</evidence>
<keyword evidence="10" id="KW-0067">ATP-binding</keyword>
<dbReference type="GO" id="GO:0005886">
    <property type="term" value="C:plasma membrane"/>
    <property type="evidence" value="ECO:0007669"/>
    <property type="project" value="UniProtKB-SubCell"/>
</dbReference>
<evidence type="ECO:0000313" key="17">
    <source>
        <dbReference type="Proteomes" id="UP000092024"/>
    </source>
</evidence>
<evidence type="ECO:0000256" key="12">
    <source>
        <dbReference type="ARBA" id="ARBA00023012"/>
    </source>
</evidence>
<comment type="caution">
    <text evidence="16">The sequence shown here is derived from an EMBL/GenBank/DDBJ whole genome shotgun (WGS) entry which is preliminary data.</text>
</comment>
<dbReference type="Pfam" id="PF02518">
    <property type="entry name" value="HATPase_c"/>
    <property type="match status" value="1"/>
</dbReference>
<feature type="transmembrane region" description="Helical" evidence="14">
    <location>
        <begin position="10"/>
        <end position="28"/>
    </location>
</feature>
<protein>
    <recommendedName>
        <fullName evidence="3">histidine kinase</fullName>
        <ecNumber evidence="3">2.7.13.3</ecNumber>
    </recommendedName>
</protein>
<dbReference type="SMART" id="SM00387">
    <property type="entry name" value="HATPase_c"/>
    <property type="match status" value="1"/>
</dbReference>
<keyword evidence="11 14" id="KW-1133">Transmembrane helix</keyword>
<keyword evidence="7 14" id="KW-0812">Transmembrane</keyword>
<keyword evidence="8" id="KW-0547">Nucleotide-binding</keyword>
<keyword evidence="5" id="KW-0597">Phosphoprotein</keyword>
<organism evidence="16 17">
    <name type="scientific">Paenibacillus oryzae</name>
    <dbReference type="NCBI Taxonomy" id="1844972"/>
    <lineage>
        <taxon>Bacteria</taxon>
        <taxon>Bacillati</taxon>
        <taxon>Bacillota</taxon>
        <taxon>Bacilli</taxon>
        <taxon>Bacillales</taxon>
        <taxon>Paenibacillaceae</taxon>
        <taxon>Paenibacillus</taxon>
    </lineage>
</organism>
<dbReference type="PROSITE" id="PS50109">
    <property type="entry name" value="HIS_KIN"/>
    <property type="match status" value="1"/>
</dbReference>
<evidence type="ECO:0000256" key="8">
    <source>
        <dbReference type="ARBA" id="ARBA00022741"/>
    </source>
</evidence>
<accession>A0A1A5YC50</accession>
<name>A0A1A5YC50_9BACL</name>
<dbReference type="GO" id="GO:0005524">
    <property type="term" value="F:ATP binding"/>
    <property type="evidence" value="ECO:0007669"/>
    <property type="project" value="UniProtKB-KW"/>
</dbReference>
<dbReference type="PRINTS" id="PR00344">
    <property type="entry name" value="BCTRLSENSOR"/>
</dbReference>
<evidence type="ECO:0000256" key="6">
    <source>
        <dbReference type="ARBA" id="ARBA00022679"/>
    </source>
</evidence>
<dbReference type="EMBL" id="LYPA01000074">
    <property type="protein sequence ID" value="OBR63181.1"/>
    <property type="molecule type" value="Genomic_DNA"/>
</dbReference>
<dbReference type="PANTHER" id="PTHR45453">
    <property type="entry name" value="PHOSPHATE REGULON SENSOR PROTEIN PHOR"/>
    <property type="match status" value="1"/>
</dbReference>
<evidence type="ECO:0000256" key="9">
    <source>
        <dbReference type="ARBA" id="ARBA00022777"/>
    </source>
</evidence>
<dbReference type="SUPFAM" id="SSF55874">
    <property type="entry name" value="ATPase domain of HSP90 chaperone/DNA topoisomerase II/histidine kinase"/>
    <property type="match status" value="1"/>
</dbReference>